<dbReference type="AlphaFoldDB" id="A0A061QQ61"/>
<dbReference type="EMBL" id="GBEZ01025212">
    <property type="protein sequence ID" value="JAC61848.1"/>
    <property type="molecule type" value="Transcribed_RNA"/>
</dbReference>
<organism evidence="2">
    <name type="scientific">Tetraselmis sp. GSL018</name>
    <dbReference type="NCBI Taxonomy" id="582737"/>
    <lineage>
        <taxon>Eukaryota</taxon>
        <taxon>Viridiplantae</taxon>
        <taxon>Chlorophyta</taxon>
        <taxon>core chlorophytes</taxon>
        <taxon>Chlorodendrophyceae</taxon>
        <taxon>Chlorodendrales</taxon>
        <taxon>Chlorodendraceae</taxon>
        <taxon>Tetraselmis</taxon>
    </lineage>
</organism>
<proteinExistence type="predicted"/>
<feature type="compositionally biased region" description="Polar residues" evidence="1">
    <location>
        <begin position="64"/>
        <end position="83"/>
    </location>
</feature>
<feature type="non-terminal residue" evidence="2">
    <location>
        <position position="308"/>
    </location>
</feature>
<sequence>MVVADWLDMHASLDHVRLSAATEVSLTSTRGRYEEQSFEEEAEEEENSEEEPSGMEEEDVVLRESSNASPPKNFSATPTSVSLKDSGVLGRENWPPGDFPRRSESRLAVTRPPTQQERHTGELCSGGQQDAPASAPMLSLAALQPSSPKPIATAVPQGVQQRQELAGTASAHCGYPSLAGGTSAANQEREGARPPAEPSASRSALCRPRPAGTLRPAQSGAVKMTRGEAWTMFASYEACLQVCHEALLLDGGGEGGAAEARPFLLDGCALLRTAFRLEGLLLPSGRRPGGGGGAPAAICWEEAGDAGR</sequence>
<evidence type="ECO:0000256" key="1">
    <source>
        <dbReference type="SAM" id="MobiDB-lite"/>
    </source>
</evidence>
<name>A0A061QQ61_9CHLO</name>
<feature type="compositionally biased region" description="Acidic residues" evidence="1">
    <location>
        <begin position="36"/>
        <end position="59"/>
    </location>
</feature>
<reference evidence="2" key="1">
    <citation type="submission" date="2014-05" db="EMBL/GenBank/DDBJ databases">
        <title>The transcriptome of the halophilic microalga Tetraselmis sp. GSL018 isolated from the Great Salt Lake, Utah.</title>
        <authorList>
            <person name="Jinkerson R.E."/>
            <person name="D'Adamo S."/>
            <person name="Posewitz M.C."/>
        </authorList>
    </citation>
    <scope>NUCLEOTIDE SEQUENCE</scope>
    <source>
        <strain evidence="2">GSL018</strain>
    </source>
</reference>
<accession>A0A061QQ61</accession>
<feature type="region of interest" description="Disordered" evidence="1">
    <location>
        <begin position="29"/>
        <end position="133"/>
    </location>
</feature>
<protein>
    <submittedName>
        <fullName evidence="2">Uncharacterized protein</fullName>
    </submittedName>
</protein>
<evidence type="ECO:0000313" key="2">
    <source>
        <dbReference type="EMBL" id="JAC61848.1"/>
    </source>
</evidence>
<gene>
    <name evidence="2" type="ORF">TSPGSL018_25015</name>
</gene>
<feature type="region of interest" description="Disordered" evidence="1">
    <location>
        <begin position="148"/>
        <end position="220"/>
    </location>
</feature>